<gene>
    <name evidence="1" type="ORF">WNY77_05210</name>
</gene>
<evidence type="ECO:0000313" key="2">
    <source>
        <dbReference type="Proteomes" id="UP001461163"/>
    </source>
</evidence>
<proteinExistence type="predicted"/>
<keyword evidence="2" id="KW-1185">Reference proteome</keyword>
<comment type="caution">
    <text evidence="1">The sequence shown here is derived from an EMBL/GenBank/DDBJ whole genome shotgun (WGS) entry which is preliminary data.</text>
</comment>
<accession>A0ABU9SSB6</accession>
<evidence type="ECO:0000313" key="1">
    <source>
        <dbReference type="EMBL" id="MEM5496785.1"/>
    </source>
</evidence>
<dbReference type="EMBL" id="JBBMQS010000002">
    <property type="protein sequence ID" value="MEM5496785.1"/>
    <property type="molecule type" value="Genomic_DNA"/>
</dbReference>
<name>A0ABU9SSB6_9ALTE</name>
<sequence>MKNTTVLLSQTPPIKHHYHLPAMHYLPLLLLLMPLYVSSTLALSSTCDAQLLKRADSGSNGYRDRSGICEGLYESPVSADFELVSMLNTPLIEHFTKDDVIQILQPNLSQQMSSSSISIRGLALKPRLYYRMDTTFGASATISWPVNEVLSTINLGAQELGIYGWQKIDNGMVYIPVNAKIADTPAKTAAAFDTQVIVRAGVPIKKIAWRLLGGNVSDAYKNESKSYAVGAPVPILITWPPTRPQFIKLEVAAKPMTSNEWIIQIFNIALPRPAL</sequence>
<reference evidence="1 2" key="1">
    <citation type="submission" date="2024-03" db="EMBL/GenBank/DDBJ databases">
        <title>Community enrichment and isolation of bacterial strains for fucoidan degradation.</title>
        <authorList>
            <person name="Sichert A."/>
        </authorList>
    </citation>
    <scope>NUCLEOTIDE SEQUENCE [LARGE SCALE GENOMIC DNA]</scope>
    <source>
        <strain evidence="1 2">AS12</strain>
    </source>
</reference>
<organism evidence="1 2">
    <name type="scientific">Paraglaciecola mesophila</name>
    <dbReference type="NCBI Taxonomy" id="197222"/>
    <lineage>
        <taxon>Bacteria</taxon>
        <taxon>Pseudomonadati</taxon>
        <taxon>Pseudomonadota</taxon>
        <taxon>Gammaproteobacteria</taxon>
        <taxon>Alteromonadales</taxon>
        <taxon>Alteromonadaceae</taxon>
        <taxon>Paraglaciecola</taxon>
    </lineage>
</organism>
<dbReference type="Proteomes" id="UP001461163">
    <property type="component" value="Unassembled WGS sequence"/>
</dbReference>
<protein>
    <submittedName>
        <fullName evidence="1">Uncharacterized protein</fullName>
    </submittedName>
</protein>
<dbReference type="RefSeq" id="WP_342881101.1">
    <property type="nucleotide sequence ID" value="NZ_JBBMQS010000002.1"/>
</dbReference>